<reference evidence="2" key="1">
    <citation type="submission" date="2016-10" db="EMBL/GenBank/DDBJ databases">
        <authorList>
            <person name="Varghese N."/>
            <person name="Submissions S."/>
        </authorList>
    </citation>
    <scope>NUCLEOTIDE SEQUENCE [LARGE SCALE GENOMIC DNA]</scope>
    <source>
        <strain evidence="2">DSM 8344</strain>
    </source>
</reference>
<gene>
    <name evidence="1" type="ORF">SAMN05443529_110112</name>
</gene>
<protein>
    <submittedName>
        <fullName evidence="1">Uncharacterized protein</fullName>
    </submittedName>
</protein>
<name>A0A1G8A5I7_9FIRM</name>
<dbReference type="EMBL" id="FNCP01000010">
    <property type="protein sequence ID" value="SDH16212.1"/>
    <property type="molecule type" value="Genomic_DNA"/>
</dbReference>
<evidence type="ECO:0000313" key="1">
    <source>
        <dbReference type="EMBL" id="SDH16212.1"/>
    </source>
</evidence>
<keyword evidence="2" id="KW-1185">Reference proteome</keyword>
<organism evidence="1 2">
    <name type="scientific">Desulfosporosinus hippei DSM 8344</name>
    <dbReference type="NCBI Taxonomy" id="1121419"/>
    <lineage>
        <taxon>Bacteria</taxon>
        <taxon>Bacillati</taxon>
        <taxon>Bacillota</taxon>
        <taxon>Clostridia</taxon>
        <taxon>Eubacteriales</taxon>
        <taxon>Desulfitobacteriaceae</taxon>
        <taxon>Desulfosporosinus</taxon>
    </lineage>
</organism>
<dbReference type="AlphaFoldDB" id="A0A1G8A5I7"/>
<dbReference type="Proteomes" id="UP000198656">
    <property type="component" value="Unassembled WGS sequence"/>
</dbReference>
<sequence>MPELPNLFCGFFEGLRGMICIVVKLTLCY</sequence>
<proteinExistence type="predicted"/>
<dbReference type="STRING" id="1121419.SAMN05443529_110112"/>
<accession>A0A1G8A5I7</accession>
<evidence type="ECO:0000313" key="2">
    <source>
        <dbReference type="Proteomes" id="UP000198656"/>
    </source>
</evidence>